<dbReference type="Proteomes" id="UP001241377">
    <property type="component" value="Unassembled WGS sequence"/>
</dbReference>
<comment type="caution">
    <text evidence="1">The sequence shown here is derived from an EMBL/GenBank/DDBJ whole genome shotgun (WGS) entry which is preliminary data.</text>
</comment>
<proteinExistence type="predicted"/>
<dbReference type="EMBL" id="JASBWR010000018">
    <property type="protein sequence ID" value="KAJ9109404.1"/>
    <property type="molecule type" value="Genomic_DNA"/>
</dbReference>
<name>A0ACC2WCF2_9TREE</name>
<keyword evidence="2" id="KW-1185">Reference proteome</keyword>
<evidence type="ECO:0000313" key="2">
    <source>
        <dbReference type="Proteomes" id="UP001241377"/>
    </source>
</evidence>
<reference evidence="1" key="1">
    <citation type="submission" date="2023-04" db="EMBL/GenBank/DDBJ databases">
        <title>Draft Genome sequencing of Naganishia species isolated from polar environments using Oxford Nanopore Technology.</title>
        <authorList>
            <person name="Leo P."/>
            <person name="Venkateswaran K."/>
        </authorList>
    </citation>
    <scope>NUCLEOTIDE SEQUENCE</scope>
    <source>
        <strain evidence="1">MNA-CCFEE 5261</strain>
    </source>
</reference>
<evidence type="ECO:0000313" key="1">
    <source>
        <dbReference type="EMBL" id="KAJ9109404.1"/>
    </source>
</evidence>
<accession>A0ACC2WCF2</accession>
<gene>
    <name evidence="1" type="ORF">QFC19_002156</name>
</gene>
<organism evidence="1 2">
    <name type="scientific">Naganishia cerealis</name>
    <dbReference type="NCBI Taxonomy" id="610337"/>
    <lineage>
        <taxon>Eukaryota</taxon>
        <taxon>Fungi</taxon>
        <taxon>Dikarya</taxon>
        <taxon>Basidiomycota</taxon>
        <taxon>Agaricomycotina</taxon>
        <taxon>Tremellomycetes</taxon>
        <taxon>Filobasidiales</taxon>
        <taxon>Filobasidiaceae</taxon>
        <taxon>Naganishia</taxon>
    </lineage>
</organism>
<protein>
    <submittedName>
        <fullName evidence="1">Uncharacterized protein</fullName>
    </submittedName>
</protein>
<sequence length="273" mass="30804">MNHDPYVWGRPDDAVYGAYNHAIANASSHGNVQEETSFPKMNSQQPIITGTSVNSIKFKDGVIVAADNMGSYGSLLRFNNIERIFKVGKETVVGVSGDISDFQQIQRLLDELEITEEIYDNDGGHNLRAPNVHEYLTRVLYNRRSKMDPLWNAVVVAGFNDDKTPFLRYVDLLGVTYGLSAICTGFGAHLAIPLLRQLVPDDKDYQNVTEEQAREAIINCMKVLFYRDARSSDKFTLVTLKQGQPPKFEKDLRCENQNWRFAKDLVGYGSTQL</sequence>